<gene>
    <name evidence="1" type="ORF">M917_1020</name>
</gene>
<dbReference type="eggNOG" id="ENOG50339Q7">
    <property type="taxonomic scope" value="Bacteria"/>
</dbReference>
<dbReference type="AlphaFoldDB" id="U4T4P5"/>
<proteinExistence type="predicted"/>
<dbReference type="RefSeq" id="WP_021813673.1">
    <property type="nucleotide sequence ID" value="NZ_AUSW01000015.1"/>
</dbReference>
<keyword evidence="2" id="KW-1185">Reference proteome</keyword>
<dbReference type="Proteomes" id="UP000016761">
    <property type="component" value="Unassembled WGS sequence"/>
</dbReference>
<evidence type="ECO:0000313" key="2">
    <source>
        <dbReference type="Proteomes" id="UP000016761"/>
    </source>
</evidence>
<comment type="caution">
    <text evidence="1">The sequence shown here is derived from an EMBL/GenBank/DDBJ whole genome shotgun (WGS) entry which is preliminary data.</text>
</comment>
<dbReference type="STRING" id="1354303.M917_1020"/>
<reference evidence="1 2" key="1">
    <citation type="journal article" date="2013" name="Genome Announc.">
        <title>Draft Genome Sequence of Psychrobacter aquaticus Strain CMS 56T, Isolated from a Cyanobacterial Mat Sample Collected from Water Bodies in the McMurdo Dry Valley Region of Antarctica.</title>
        <authorList>
            <person name="Reddy G.S."/>
            <person name="Ara S."/>
            <person name="Singh A."/>
            <person name="Kumar Pinnaka A."/>
            <person name="Shivaji S."/>
        </authorList>
    </citation>
    <scope>NUCLEOTIDE SEQUENCE [LARGE SCALE GENOMIC DNA]</scope>
    <source>
        <strain evidence="1 2">CMS 56</strain>
    </source>
</reference>
<dbReference type="EMBL" id="AUSW01000015">
    <property type="protein sequence ID" value="ERL56342.1"/>
    <property type="molecule type" value="Genomic_DNA"/>
</dbReference>
<name>U4T4P5_9GAMM</name>
<sequence length="1251" mass="145352">MDITSQNKNIYQFFQQRIDSGIDLPLPDNMDLFFWGDEKNINIYIDTLISYSALIQISDSEYLYKKIIIINTNLNIDIEKIETHYNSILKDKLTLEFITASYFNTSELESIIDSMENAFVIVLNTEKYLPSDYDPKLTQILNGKKLTDFELRYLNVANTVLSFENRGSSNFIVFDTQLYMLDLDFISPLYEIEALSICGFTNTMKNKEQDIKLKIQNMIDDNAIAELIEYINNLEGIDDKDFLKLQVYSQLMDDRGFFKKEIDSLFESINKNNLSSHHYLKLAEISKNLYTKETTIGLLKQALALTDDYFYLAKISDLSEGLNDEIYFEVISKIVTLFPESNKAKLYKINEMIKSKNYEDAYNFSLNNSFEQEFIDYMLYLKDNINELDTNPYVFFTKAIESIHDRYLVSLLHITKEKLLSEGKYIELYHLILNHRDYFDNIFVYSQLVSLAKILLSKPHEEIGVDSDLLLDILEYVFELTNTENQSITYVKDKLAELVDYASNYGYGFAFIVSYIYNKFTSDGFVLTDIDEIDRSSITTDINTLKKETKSICDEIFSTGTLIIGEYHAFPQNVIPEQKVVDDIIRRQFYGVFDNLKQNIEEINEEIENVNYAFSLIHNLARFSSFKNSDLHFLRVVLSVMTLKHDSQKIRDYLQYLLFTPKTLERKKIGLLGYADVSHRINDTDEALTCLALSMEDGEISVNSYYLTGILTARILRDLDFNDKALKVLEIVERNIGDFNRDILDSTANEIKSIRLAVKFKTYIRQVDTDITKLISLLPELLEFYENELKLHHDIKPSLTLAIQSYKMLQDKEVDTQKFDDFFRKLDSTNSKLPDFLSALINGDFNFIFNLYLKQEGRYSEKSSEDFTKLKTLSHMYLNDINNKNEYEILFCLEILAEHAIRDRYSYQIDAPIKPFATIDEYIASVNNLRRDADIIYLGLNQINQLVIAKIRESIIEIEKSNTFNLDAFIEWNKSFPKQYGYYDANEEPNLFYDSIELLGLNIETTRSTIFIFDTQLHSLIPNLFLNEGKFIGAENVITTAPSITWLNYVVNSEEGQKKSSLKAWISNADTEGWTLKTIIDRYTDNNTFENYNIDLNTSHYLPTSLQNSKLALITAHGGTTGKSNYFSSVSDEGGFKVHYQNFAQNLRNCDVVILFVCNAGRFNNHPYLSTTISLQKELLRNGCETIIASPWPLDAMMTPNWFEYFLRRWVDDALTVAEAVFQTNKHFYTRDYEADKYLALSVFGNPFKKY</sequence>
<organism evidence="1 2">
    <name type="scientific">Psychrobacter aquaticus CMS 56</name>
    <dbReference type="NCBI Taxonomy" id="1354303"/>
    <lineage>
        <taxon>Bacteria</taxon>
        <taxon>Pseudomonadati</taxon>
        <taxon>Pseudomonadota</taxon>
        <taxon>Gammaproteobacteria</taxon>
        <taxon>Moraxellales</taxon>
        <taxon>Moraxellaceae</taxon>
        <taxon>Psychrobacter</taxon>
    </lineage>
</organism>
<accession>U4T4P5</accession>
<evidence type="ECO:0000313" key="1">
    <source>
        <dbReference type="EMBL" id="ERL56342.1"/>
    </source>
</evidence>
<protein>
    <submittedName>
        <fullName evidence="1">Uncharacterized protein</fullName>
    </submittedName>
</protein>
<dbReference type="OrthoDB" id="7592245at2"/>
<dbReference type="PATRIC" id="fig|1354303.4.peg.1008"/>